<dbReference type="Proteomes" id="UP001158986">
    <property type="component" value="Unassembled WGS sequence"/>
</dbReference>
<feature type="region of interest" description="Disordered" evidence="1">
    <location>
        <begin position="120"/>
        <end position="344"/>
    </location>
</feature>
<comment type="caution">
    <text evidence="2">The sequence shown here is derived from an EMBL/GenBank/DDBJ whole genome shotgun (WGS) entry which is preliminary data.</text>
</comment>
<feature type="compositionally biased region" description="Polar residues" evidence="1">
    <location>
        <begin position="372"/>
        <end position="386"/>
    </location>
</feature>
<feature type="region of interest" description="Disordered" evidence="1">
    <location>
        <begin position="372"/>
        <end position="457"/>
    </location>
</feature>
<protein>
    <submittedName>
        <fullName evidence="2">Uncharacterized protein</fullName>
    </submittedName>
</protein>
<feature type="compositionally biased region" description="Polar residues" evidence="1">
    <location>
        <begin position="303"/>
        <end position="315"/>
    </location>
</feature>
<evidence type="ECO:0000313" key="2">
    <source>
        <dbReference type="EMBL" id="CAH0521595.1"/>
    </source>
</evidence>
<feature type="compositionally biased region" description="Basic residues" evidence="1">
    <location>
        <begin position="435"/>
        <end position="457"/>
    </location>
</feature>
<proteinExistence type="predicted"/>
<accession>A0ABN8D8C3</accession>
<evidence type="ECO:0000313" key="3">
    <source>
        <dbReference type="Proteomes" id="UP001158986"/>
    </source>
</evidence>
<feature type="compositionally biased region" description="Basic and acidic residues" evidence="1">
    <location>
        <begin position="262"/>
        <end position="272"/>
    </location>
</feature>
<feature type="compositionally biased region" description="Acidic residues" evidence="1">
    <location>
        <begin position="273"/>
        <end position="284"/>
    </location>
</feature>
<feature type="compositionally biased region" description="Basic and acidic residues" evidence="1">
    <location>
        <begin position="131"/>
        <end position="145"/>
    </location>
</feature>
<organism evidence="2 3">
    <name type="scientific">Peronospora belbahrii</name>
    <dbReference type="NCBI Taxonomy" id="622444"/>
    <lineage>
        <taxon>Eukaryota</taxon>
        <taxon>Sar</taxon>
        <taxon>Stramenopiles</taxon>
        <taxon>Oomycota</taxon>
        <taxon>Peronosporomycetes</taxon>
        <taxon>Peronosporales</taxon>
        <taxon>Peronosporaceae</taxon>
        <taxon>Peronospora</taxon>
    </lineage>
</organism>
<feature type="compositionally biased region" description="Polar residues" evidence="1">
    <location>
        <begin position="328"/>
        <end position="339"/>
    </location>
</feature>
<keyword evidence="3" id="KW-1185">Reference proteome</keyword>
<name>A0ABN8D8C3_9STRA</name>
<sequence length="457" mass="51005">METPTTPTTRRPMMTARASSFSSARMLEAQMAFQNVVKHELQLLLVDGMKREEAVKLLLRRIVASTEPPEATAVRGVMRQFQMNYDDAMRALIVKQELGRLKRQGLDSFAAIEELTRKMKSREDETEQVVEQEKRREERGEDNEQGKGVAKQGEEDEGLMMEEVDQHKDIASEEKKEEDKENWAQEEKNKKQYTEKVEEMVQSIEEVEDTKNLVQEENNDKKSVSIPAAEMASPTSEKDGNETSMSLCQRIGQVSISSGNTPEKESEGHDNGLEEVENTDEEANESAGEKNKASRKSPLRVRNSFNSNLADLTPQSRKRRATSGIKYETSSNNCSNSVERNAKPLFPNLKKQKLCAAVGDGYLEIVTLKSKSTSTNLAKSTSAAETSGSSPGGEKGGGSKRGDHSTKNLLKRQRASPTGMADNDESPIAEELRTSHVHHRHHATHHHSKRQKSGSTH</sequence>
<gene>
    <name evidence="2" type="ORF">PBS001_LOCUS8040</name>
</gene>
<feature type="compositionally biased region" description="Polar residues" evidence="1">
    <location>
        <begin position="242"/>
        <end position="261"/>
    </location>
</feature>
<reference evidence="2 3" key="1">
    <citation type="submission" date="2021-11" db="EMBL/GenBank/DDBJ databases">
        <authorList>
            <person name="Islam A."/>
            <person name="Islam S."/>
            <person name="Flora M.S."/>
            <person name="Rahman M."/>
            <person name="Ziaur R.M."/>
            <person name="Epstein J.H."/>
            <person name="Hassan M."/>
            <person name="Klassen M."/>
            <person name="Woodard K."/>
            <person name="Webb A."/>
            <person name="Webby R.J."/>
            <person name="El Zowalaty M.E."/>
        </authorList>
    </citation>
    <scope>NUCLEOTIDE SEQUENCE [LARGE SCALE GENOMIC DNA]</scope>
    <source>
        <strain evidence="2">Pbs1</strain>
    </source>
</reference>
<feature type="compositionally biased region" description="Basic and acidic residues" evidence="1">
    <location>
        <begin position="164"/>
        <end position="199"/>
    </location>
</feature>
<evidence type="ECO:0000256" key="1">
    <source>
        <dbReference type="SAM" id="MobiDB-lite"/>
    </source>
</evidence>
<dbReference type="EMBL" id="CAKLCB010000381">
    <property type="protein sequence ID" value="CAH0521595.1"/>
    <property type="molecule type" value="Genomic_DNA"/>
</dbReference>
<feature type="compositionally biased region" description="Acidic residues" evidence="1">
    <location>
        <begin position="154"/>
        <end position="163"/>
    </location>
</feature>